<dbReference type="Pfam" id="PF14568">
    <property type="entry name" value="SUKH_6"/>
    <property type="match status" value="1"/>
</dbReference>
<dbReference type="InterPro" id="IPR037883">
    <property type="entry name" value="Knr4/Smi1-like_sf"/>
</dbReference>
<dbReference type="EMBL" id="JBHSPC010000156">
    <property type="protein sequence ID" value="MFC5675178.1"/>
    <property type="molecule type" value="Genomic_DNA"/>
</dbReference>
<dbReference type="Gene3D" id="3.40.1580.10">
    <property type="entry name" value="SMI1/KNR4-like"/>
    <property type="match status" value="1"/>
</dbReference>
<organism evidence="1 2">
    <name type="scientific">Streptomyces incanus</name>
    <dbReference type="NCBI Taxonomy" id="887453"/>
    <lineage>
        <taxon>Bacteria</taxon>
        <taxon>Bacillati</taxon>
        <taxon>Actinomycetota</taxon>
        <taxon>Actinomycetes</taxon>
        <taxon>Kitasatosporales</taxon>
        <taxon>Streptomycetaceae</taxon>
        <taxon>Streptomyces</taxon>
    </lineage>
</organism>
<dbReference type="SUPFAM" id="SSF160631">
    <property type="entry name" value="SMI1/KNR4-like"/>
    <property type="match status" value="1"/>
</dbReference>
<comment type="caution">
    <text evidence="1">The sequence shown here is derived from an EMBL/GenBank/DDBJ whole genome shotgun (WGS) entry which is preliminary data.</text>
</comment>
<sequence>MTGEPDLVRLVPPPTAPVDARGDWAAVEAGLGVRLPDDYKWLVKTYGWGEFCDYLYLRTPFGTSEHNGVAWQNGRLSGAPERDQEYYPYPLHPAPGGLLIWGTTMDADRLCRLTEGAPGAWPVVVWSRDGWYETHSMSAAAFVEAWSGGRVGSRLLADMEPGPAPWFNAFRPRVHRCLHLTESLLAHDRRLAILRQTLAPTVDRGSWRSEKGDSGQDHFATVDTDWLLTYDMSRPHQIRISFPPEDGAVARHRLFAAVRRMGCEVVRISGSDGVPLPAWDAVTGEDA</sequence>
<reference evidence="2" key="1">
    <citation type="journal article" date="2019" name="Int. J. Syst. Evol. Microbiol.">
        <title>The Global Catalogue of Microorganisms (GCM) 10K type strain sequencing project: providing services to taxonomists for standard genome sequencing and annotation.</title>
        <authorList>
            <consortium name="The Broad Institute Genomics Platform"/>
            <consortium name="The Broad Institute Genome Sequencing Center for Infectious Disease"/>
            <person name="Wu L."/>
            <person name="Ma J."/>
        </authorList>
    </citation>
    <scope>NUCLEOTIDE SEQUENCE [LARGE SCALE GENOMIC DNA]</scope>
    <source>
        <strain evidence="2">JCM 13852</strain>
    </source>
</reference>
<protein>
    <submittedName>
        <fullName evidence="1">SMI1/KNR4 family protein</fullName>
    </submittedName>
</protein>
<dbReference type="RefSeq" id="WP_381219760.1">
    <property type="nucleotide sequence ID" value="NZ_JBHSPC010000156.1"/>
</dbReference>
<keyword evidence="2" id="KW-1185">Reference proteome</keyword>
<gene>
    <name evidence="1" type="ORF">ACFP2V_35515</name>
</gene>
<proteinExistence type="predicted"/>
<dbReference type="Proteomes" id="UP001596183">
    <property type="component" value="Unassembled WGS sequence"/>
</dbReference>
<evidence type="ECO:0000313" key="2">
    <source>
        <dbReference type="Proteomes" id="UP001596183"/>
    </source>
</evidence>
<accession>A0ABW0XXH9</accession>
<name>A0ABW0XXH9_9ACTN</name>
<evidence type="ECO:0000313" key="1">
    <source>
        <dbReference type="EMBL" id="MFC5675178.1"/>
    </source>
</evidence>